<dbReference type="PANTHER" id="PTHR30595:SF6">
    <property type="entry name" value="SCHLAFEN ALBA-2 DOMAIN-CONTAINING PROTEIN"/>
    <property type="match status" value="1"/>
</dbReference>
<proteinExistence type="predicted"/>
<feature type="domain" description="Schlafen AlbA-2" evidence="1">
    <location>
        <begin position="26"/>
        <end position="143"/>
    </location>
</feature>
<dbReference type="InterPro" id="IPR038461">
    <property type="entry name" value="Schlafen_AlbA_2_dom_sf"/>
</dbReference>
<keyword evidence="2" id="KW-0238">DNA-binding</keyword>
<dbReference type="PANTHER" id="PTHR30595">
    <property type="entry name" value="GLPR-RELATED TRANSCRIPTIONAL REPRESSOR"/>
    <property type="match status" value="1"/>
</dbReference>
<dbReference type="RefSeq" id="WP_197091362.1">
    <property type="nucleotide sequence ID" value="NZ_FONN01000001.1"/>
</dbReference>
<dbReference type="InterPro" id="IPR007421">
    <property type="entry name" value="Schlafen_AlbA_2_dom"/>
</dbReference>
<name>A0A1I1YYY2_9BACL</name>
<evidence type="ECO:0000313" key="3">
    <source>
        <dbReference type="Proteomes" id="UP000183410"/>
    </source>
</evidence>
<dbReference type="EMBL" id="FONN01000001">
    <property type="protein sequence ID" value="SFE24502.1"/>
    <property type="molecule type" value="Genomic_DNA"/>
</dbReference>
<keyword evidence="3" id="KW-1185">Reference proteome</keyword>
<sequence>MSTFHKTFDEVNEDDLKFFIESGATEGLQLEFKETISNNISLVEEVAAFANTQGGDLFIGVKEREGTPIEVTGIDINPDQEILKYKQWVETNTDPALTNILYRHISLTGGGHVIHIRVPRSWNGPHMVKNFKFMLRTASAKVPAGTSDIRRMMNVRDHFLDQYNRFRVQRIEKTLNIYKQETPFVLVHFLPTSAFNIESNYPIVERRSSINLSVLGGSGYNQGINAHGLYYQSIGTNGYRGHTQIFRNAIIEQVSNMSFNYRKSYEEPRKEFFSTTHFENSLRDSILNQIRNYEQLNMQDPFYIFVNLIGASGVIGHSYGAYYISAPQAIDDDLLQLPETMIDPIANLDLEVILSTIINYLWNAFGFVSKPEQ</sequence>
<accession>A0A1I1YYY2</accession>
<dbReference type="GO" id="GO:0003677">
    <property type="term" value="F:DNA binding"/>
    <property type="evidence" value="ECO:0007669"/>
    <property type="project" value="UniProtKB-KW"/>
</dbReference>
<evidence type="ECO:0000313" key="2">
    <source>
        <dbReference type="EMBL" id="SFE24502.1"/>
    </source>
</evidence>
<reference evidence="3" key="1">
    <citation type="submission" date="2016-10" db="EMBL/GenBank/DDBJ databases">
        <authorList>
            <person name="Varghese N."/>
            <person name="Submissions S."/>
        </authorList>
    </citation>
    <scope>NUCLEOTIDE SEQUENCE [LARGE SCALE GENOMIC DNA]</scope>
    <source>
        <strain evidence="3">CGMCC 1.10223</strain>
    </source>
</reference>
<gene>
    <name evidence="2" type="ORF">SAMN04487969_101881</name>
</gene>
<dbReference type="Pfam" id="PF04326">
    <property type="entry name" value="SLFN_AlbA_2"/>
    <property type="match status" value="1"/>
</dbReference>
<dbReference type="Proteomes" id="UP000183410">
    <property type="component" value="Unassembled WGS sequence"/>
</dbReference>
<protein>
    <submittedName>
        <fullName evidence="2">Putative DNA-binding domain-containing protein</fullName>
    </submittedName>
</protein>
<dbReference type="AlphaFoldDB" id="A0A1I1YYY2"/>
<organism evidence="2 3">
    <name type="scientific">Paenibacillus algorifonticola</name>
    <dbReference type="NCBI Taxonomy" id="684063"/>
    <lineage>
        <taxon>Bacteria</taxon>
        <taxon>Bacillati</taxon>
        <taxon>Bacillota</taxon>
        <taxon>Bacilli</taxon>
        <taxon>Bacillales</taxon>
        <taxon>Paenibacillaceae</taxon>
        <taxon>Paenibacillus</taxon>
    </lineage>
</organism>
<dbReference type="Gene3D" id="3.30.950.30">
    <property type="entry name" value="Schlafen, AAA domain"/>
    <property type="match status" value="1"/>
</dbReference>
<evidence type="ECO:0000259" key="1">
    <source>
        <dbReference type="Pfam" id="PF04326"/>
    </source>
</evidence>